<evidence type="ECO:0000313" key="2">
    <source>
        <dbReference type="Proteomes" id="UP000192247"/>
    </source>
</evidence>
<comment type="caution">
    <text evidence="1">The sequence shown here is derived from an EMBL/GenBank/DDBJ whole genome shotgun (WGS) entry which is preliminary data.</text>
</comment>
<organism evidence="1 2">
    <name type="scientific">Tropilaelaps mercedesae</name>
    <dbReference type="NCBI Taxonomy" id="418985"/>
    <lineage>
        <taxon>Eukaryota</taxon>
        <taxon>Metazoa</taxon>
        <taxon>Ecdysozoa</taxon>
        <taxon>Arthropoda</taxon>
        <taxon>Chelicerata</taxon>
        <taxon>Arachnida</taxon>
        <taxon>Acari</taxon>
        <taxon>Parasitiformes</taxon>
        <taxon>Mesostigmata</taxon>
        <taxon>Gamasina</taxon>
        <taxon>Dermanyssoidea</taxon>
        <taxon>Laelapidae</taxon>
        <taxon>Tropilaelaps</taxon>
    </lineage>
</organism>
<dbReference type="InParanoid" id="A0A1V9XUX8"/>
<protein>
    <submittedName>
        <fullName evidence="1">Uncharacterized protein</fullName>
    </submittedName>
</protein>
<gene>
    <name evidence="1" type="ORF">BIW11_07239</name>
</gene>
<dbReference type="Proteomes" id="UP000192247">
    <property type="component" value="Unassembled WGS sequence"/>
</dbReference>
<sequence length="38" mass="4373">MMKCPLSFGIRTTQLRPSILQMLAKQAYERHIILLLTG</sequence>
<keyword evidence="2" id="KW-1185">Reference proteome</keyword>
<dbReference type="AlphaFoldDB" id="A0A1V9XUX8"/>
<name>A0A1V9XUX8_9ACAR</name>
<reference evidence="1 2" key="1">
    <citation type="journal article" date="2017" name="Gigascience">
        <title>Draft genome of the honey bee ectoparasitic mite, Tropilaelaps mercedesae, is shaped by the parasitic life history.</title>
        <authorList>
            <person name="Dong X."/>
            <person name="Armstrong S.D."/>
            <person name="Xia D."/>
            <person name="Makepeace B.L."/>
            <person name="Darby A.C."/>
            <person name="Kadowaki T."/>
        </authorList>
    </citation>
    <scope>NUCLEOTIDE SEQUENCE [LARGE SCALE GENOMIC DNA]</scope>
    <source>
        <strain evidence="1">Wuxi-XJTLU</strain>
    </source>
</reference>
<dbReference type="EMBL" id="MNPL01003798">
    <property type="protein sequence ID" value="OQR77241.1"/>
    <property type="molecule type" value="Genomic_DNA"/>
</dbReference>
<accession>A0A1V9XUX8</accession>
<proteinExistence type="predicted"/>
<evidence type="ECO:0000313" key="1">
    <source>
        <dbReference type="EMBL" id="OQR77241.1"/>
    </source>
</evidence>